<dbReference type="Proteomes" id="UP000015101">
    <property type="component" value="Unassembled WGS sequence"/>
</dbReference>
<organism evidence="5 6">
    <name type="scientific">Helobdella robusta</name>
    <name type="common">Californian leech</name>
    <dbReference type="NCBI Taxonomy" id="6412"/>
    <lineage>
        <taxon>Eukaryota</taxon>
        <taxon>Metazoa</taxon>
        <taxon>Spiralia</taxon>
        <taxon>Lophotrochozoa</taxon>
        <taxon>Annelida</taxon>
        <taxon>Clitellata</taxon>
        <taxon>Hirudinea</taxon>
        <taxon>Rhynchobdellida</taxon>
        <taxon>Glossiphoniidae</taxon>
        <taxon>Helobdella</taxon>
    </lineage>
</organism>
<dbReference type="RefSeq" id="XP_009030302.1">
    <property type="nucleotide sequence ID" value="XM_009032054.1"/>
</dbReference>
<keyword evidence="3" id="KW-0732">Signal</keyword>
<gene>
    <name evidence="5" type="primary">20201062</name>
    <name evidence="4" type="ORF">HELRODRAFT_165486</name>
</gene>
<reference evidence="6" key="1">
    <citation type="submission" date="2012-12" db="EMBL/GenBank/DDBJ databases">
        <authorList>
            <person name="Hellsten U."/>
            <person name="Grimwood J."/>
            <person name="Chapman J.A."/>
            <person name="Shapiro H."/>
            <person name="Aerts A."/>
            <person name="Otillar R.P."/>
            <person name="Terry A.Y."/>
            <person name="Boore J.L."/>
            <person name="Simakov O."/>
            <person name="Marletaz F."/>
            <person name="Cho S.-J."/>
            <person name="Edsinger-Gonzales E."/>
            <person name="Havlak P."/>
            <person name="Kuo D.-H."/>
            <person name="Larsson T."/>
            <person name="Lv J."/>
            <person name="Arendt D."/>
            <person name="Savage R."/>
            <person name="Osoegawa K."/>
            <person name="de Jong P."/>
            <person name="Lindberg D.R."/>
            <person name="Seaver E.C."/>
            <person name="Weisblat D.A."/>
            <person name="Putnam N.H."/>
            <person name="Grigoriev I.V."/>
            <person name="Rokhsar D.S."/>
        </authorList>
    </citation>
    <scope>NUCLEOTIDE SEQUENCE</scope>
</reference>
<dbReference type="KEGG" id="hro:HELRODRAFT_165486"/>
<proteinExistence type="predicted"/>
<reference evidence="5" key="3">
    <citation type="submission" date="2015-06" db="UniProtKB">
        <authorList>
            <consortium name="EnsemblMetazoa"/>
        </authorList>
    </citation>
    <scope>IDENTIFICATION</scope>
</reference>
<evidence type="ECO:0000256" key="2">
    <source>
        <dbReference type="SAM" id="Phobius"/>
    </source>
</evidence>
<keyword evidence="2" id="KW-0812">Transmembrane</keyword>
<feature type="signal peptide" evidence="3">
    <location>
        <begin position="1"/>
        <end position="17"/>
    </location>
</feature>
<dbReference type="GeneID" id="20201062"/>
<evidence type="ECO:0000313" key="5">
    <source>
        <dbReference type="EnsemblMetazoa" id="HelroP165486"/>
    </source>
</evidence>
<dbReference type="CTD" id="20201062"/>
<sequence length="243" mass="26924">MIPIFMTIIIASTITIAFFTNSSPSFEVSSSPIKETNRSIAKTNAVIQNMSSLLKKRDNQKKETRTSPEVTLTKVKIAIENVSPFISLTKNDEIKMNSETTMVTTEVDEEEMILRSTKIKVGLVASGKLKYIMWALFGAVWIVSFSVAVSFFLMKKCKNVEENEEGEGDEKHEEGEGSEMKDEEVVEEMAGKMAGKMTLSPGEVPAKVDKIREEISLDVAKVENTANSLTTSNTLKLENSSIH</sequence>
<dbReference type="InParanoid" id="T1EWW2"/>
<keyword evidence="6" id="KW-1185">Reference proteome</keyword>
<dbReference type="EMBL" id="KB097700">
    <property type="protein sequence ID" value="ESN91450.1"/>
    <property type="molecule type" value="Genomic_DNA"/>
</dbReference>
<feature type="compositionally biased region" description="Basic and acidic residues" evidence="1">
    <location>
        <begin position="169"/>
        <end position="180"/>
    </location>
</feature>
<accession>T1EWW2</accession>
<dbReference type="EnsemblMetazoa" id="HelroT165486">
    <property type="protein sequence ID" value="HelroP165486"/>
    <property type="gene ID" value="HelroG165486"/>
</dbReference>
<keyword evidence="2" id="KW-1133">Transmembrane helix</keyword>
<protein>
    <recommendedName>
        <fullName evidence="7">Transmembrane protein</fullName>
    </recommendedName>
</protein>
<evidence type="ECO:0008006" key="7">
    <source>
        <dbReference type="Google" id="ProtNLM"/>
    </source>
</evidence>
<feature type="chain" id="PRO_5010980075" description="Transmembrane protein" evidence="3">
    <location>
        <begin position="18"/>
        <end position="243"/>
    </location>
</feature>
<evidence type="ECO:0000256" key="3">
    <source>
        <dbReference type="SAM" id="SignalP"/>
    </source>
</evidence>
<name>T1EWW2_HELRO</name>
<feature type="region of interest" description="Disordered" evidence="1">
    <location>
        <begin position="161"/>
        <end position="184"/>
    </location>
</feature>
<dbReference type="EMBL" id="AMQM01002067">
    <property type="status" value="NOT_ANNOTATED_CDS"/>
    <property type="molecule type" value="Genomic_DNA"/>
</dbReference>
<feature type="transmembrane region" description="Helical" evidence="2">
    <location>
        <begin position="131"/>
        <end position="153"/>
    </location>
</feature>
<evidence type="ECO:0000256" key="1">
    <source>
        <dbReference type="SAM" id="MobiDB-lite"/>
    </source>
</evidence>
<reference evidence="4 6" key="2">
    <citation type="journal article" date="2013" name="Nature">
        <title>Insights into bilaterian evolution from three spiralian genomes.</title>
        <authorList>
            <person name="Simakov O."/>
            <person name="Marletaz F."/>
            <person name="Cho S.J."/>
            <person name="Edsinger-Gonzales E."/>
            <person name="Havlak P."/>
            <person name="Hellsten U."/>
            <person name="Kuo D.H."/>
            <person name="Larsson T."/>
            <person name="Lv J."/>
            <person name="Arendt D."/>
            <person name="Savage R."/>
            <person name="Osoegawa K."/>
            <person name="de Jong P."/>
            <person name="Grimwood J."/>
            <person name="Chapman J.A."/>
            <person name="Shapiro H."/>
            <person name="Aerts A."/>
            <person name="Otillar R.P."/>
            <person name="Terry A.Y."/>
            <person name="Boore J.L."/>
            <person name="Grigoriev I.V."/>
            <person name="Lindberg D.R."/>
            <person name="Seaver E.C."/>
            <person name="Weisblat D.A."/>
            <person name="Putnam N.H."/>
            <person name="Rokhsar D.S."/>
        </authorList>
    </citation>
    <scope>NUCLEOTIDE SEQUENCE</scope>
</reference>
<evidence type="ECO:0000313" key="6">
    <source>
        <dbReference type="Proteomes" id="UP000015101"/>
    </source>
</evidence>
<dbReference type="AlphaFoldDB" id="T1EWW2"/>
<keyword evidence="2" id="KW-0472">Membrane</keyword>
<dbReference type="HOGENOM" id="CLU_1143636_0_0_1"/>
<evidence type="ECO:0000313" key="4">
    <source>
        <dbReference type="EMBL" id="ESN91450.1"/>
    </source>
</evidence>